<dbReference type="Proteomes" id="UP000228934">
    <property type="component" value="Unassembled WGS sequence"/>
</dbReference>
<organism evidence="2 3">
    <name type="scientific">Aquarana catesbeiana</name>
    <name type="common">American bullfrog</name>
    <name type="synonym">Rana catesbeiana</name>
    <dbReference type="NCBI Taxonomy" id="8400"/>
    <lineage>
        <taxon>Eukaryota</taxon>
        <taxon>Metazoa</taxon>
        <taxon>Chordata</taxon>
        <taxon>Craniata</taxon>
        <taxon>Vertebrata</taxon>
        <taxon>Euteleostomi</taxon>
        <taxon>Amphibia</taxon>
        <taxon>Batrachia</taxon>
        <taxon>Anura</taxon>
        <taxon>Neobatrachia</taxon>
        <taxon>Ranoidea</taxon>
        <taxon>Ranidae</taxon>
        <taxon>Aquarana</taxon>
    </lineage>
</organism>
<proteinExistence type="predicted"/>
<keyword evidence="1" id="KW-0812">Transmembrane</keyword>
<dbReference type="AlphaFoldDB" id="A0A2G9RRF3"/>
<evidence type="ECO:0000313" key="2">
    <source>
        <dbReference type="EMBL" id="PIO29773.1"/>
    </source>
</evidence>
<reference evidence="3" key="1">
    <citation type="journal article" date="2017" name="Nat. Commun.">
        <title>The North American bullfrog draft genome provides insight into hormonal regulation of long noncoding RNA.</title>
        <authorList>
            <person name="Hammond S.A."/>
            <person name="Warren R.L."/>
            <person name="Vandervalk B.P."/>
            <person name="Kucuk E."/>
            <person name="Khan H."/>
            <person name="Gibb E.A."/>
            <person name="Pandoh P."/>
            <person name="Kirk H."/>
            <person name="Zhao Y."/>
            <person name="Jones M."/>
            <person name="Mungall A.J."/>
            <person name="Coope R."/>
            <person name="Pleasance S."/>
            <person name="Moore R.A."/>
            <person name="Holt R.A."/>
            <person name="Round J.M."/>
            <person name="Ohora S."/>
            <person name="Walle B.V."/>
            <person name="Veldhoen N."/>
            <person name="Helbing C.C."/>
            <person name="Birol I."/>
        </authorList>
    </citation>
    <scope>NUCLEOTIDE SEQUENCE [LARGE SCALE GENOMIC DNA]</scope>
</reference>
<keyword evidence="1" id="KW-1133">Transmembrane helix</keyword>
<keyword evidence="1" id="KW-0472">Membrane</keyword>
<evidence type="ECO:0000256" key="1">
    <source>
        <dbReference type="SAM" id="Phobius"/>
    </source>
</evidence>
<evidence type="ECO:0000313" key="3">
    <source>
        <dbReference type="Proteomes" id="UP000228934"/>
    </source>
</evidence>
<accession>A0A2G9RRF3</accession>
<feature type="non-terminal residue" evidence="2">
    <location>
        <position position="1"/>
    </location>
</feature>
<name>A0A2G9RRF3_AQUCT</name>
<feature type="transmembrane region" description="Helical" evidence="1">
    <location>
        <begin position="33"/>
        <end position="58"/>
    </location>
</feature>
<dbReference type="EMBL" id="KV935137">
    <property type="protein sequence ID" value="PIO29773.1"/>
    <property type="molecule type" value="Genomic_DNA"/>
</dbReference>
<keyword evidence="3" id="KW-1185">Reference proteome</keyword>
<protein>
    <submittedName>
        <fullName evidence="2">Uncharacterized protein</fullName>
    </submittedName>
</protein>
<gene>
    <name evidence="2" type="ORF">AB205_0099250</name>
</gene>
<sequence length="104" mass="11721">ASAGKVHLGEPVVLCLYAVPTRLAEGAQRLEHWLLNFLFLVPLYALYVTTFLTVGIWCDCVYARQLERNSVGKTFRVYSDSKTGHVYRALETSALLYLIIEILA</sequence>